<evidence type="ECO:0000313" key="9">
    <source>
        <dbReference type="Proteomes" id="UP000253850"/>
    </source>
</evidence>
<dbReference type="PROSITE" id="PS51257">
    <property type="entry name" value="PROKAR_LIPOPROTEIN"/>
    <property type="match status" value="1"/>
</dbReference>
<protein>
    <recommendedName>
        <fullName evidence="2">peptidoglycan lytic exotransglycosylase</fullName>
        <ecNumber evidence="2">4.2.2.n1</ecNumber>
    </recommendedName>
    <alternativeName>
        <fullName evidence="5">Murein hydrolase A</fullName>
    </alternativeName>
</protein>
<dbReference type="SUPFAM" id="SSF50685">
    <property type="entry name" value="Barwin-like endoglucanases"/>
    <property type="match status" value="1"/>
</dbReference>
<dbReference type="EMBL" id="CP031217">
    <property type="protein sequence ID" value="AXH13422.1"/>
    <property type="molecule type" value="Genomic_DNA"/>
</dbReference>
<proteinExistence type="predicted"/>
<feature type="domain" description="Lytic transglycosylase MltA" evidence="6">
    <location>
        <begin position="117"/>
        <end position="271"/>
    </location>
</feature>
<dbReference type="EMBL" id="PDKM01000003">
    <property type="protein sequence ID" value="RXK09978.1"/>
    <property type="molecule type" value="Genomic_DNA"/>
</dbReference>
<dbReference type="KEGG" id="hbv:ABIV_2451"/>
<dbReference type="GO" id="GO:0019867">
    <property type="term" value="C:outer membrane"/>
    <property type="evidence" value="ECO:0007669"/>
    <property type="project" value="InterPro"/>
</dbReference>
<evidence type="ECO:0000256" key="2">
    <source>
        <dbReference type="ARBA" id="ARBA00012587"/>
    </source>
</evidence>
<dbReference type="GO" id="GO:0071555">
    <property type="term" value="P:cell wall organization"/>
    <property type="evidence" value="ECO:0007669"/>
    <property type="project" value="UniProtKB-KW"/>
</dbReference>
<organism evidence="8 10">
    <name type="scientific">Halarcobacter bivalviorum</name>
    <dbReference type="NCBI Taxonomy" id="663364"/>
    <lineage>
        <taxon>Bacteria</taxon>
        <taxon>Pseudomonadati</taxon>
        <taxon>Campylobacterota</taxon>
        <taxon>Epsilonproteobacteria</taxon>
        <taxon>Campylobacterales</taxon>
        <taxon>Arcobacteraceae</taxon>
        <taxon>Halarcobacter</taxon>
    </lineage>
</organism>
<dbReference type="Gene3D" id="2.40.240.50">
    <property type="entry name" value="Barwin-like endoglucanases"/>
    <property type="match status" value="1"/>
</dbReference>
<dbReference type="AlphaFoldDB" id="A0AAX2A789"/>
<dbReference type="PIRSF" id="PIRSF019422">
    <property type="entry name" value="MltA"/>
    <property type="match status" value="1"/>
</dbReference>
<dbReference type="GO" id="GO:0008933">
    <property type="term" value="F:peptidoglycan lytic transglycosylase activity"/>
    <property type="evidence" value="ECO:0007669"/>
    <property type="project" value="TreeGrafter"/>
</dbReference>
<name>A0AAX2A789_9BACT</name>
<evidence type="ECO:0000313" key="7">
    <source>
        <dbReference type="EMBL" id="AXH13422.1"/>
    </source>
</evidence>
<gene>
    <name evidence="7" type="ORF">ABIV_2451</name>
    <name evidence="8" type="ORF">CRV05_06240</name>
</gene>
<dbReference type="Pfam" id="PF03562">
    <property type="entry name" value="MltA"/>
    <property type="match status" value="1"/>
</dbReference>
<evidence type="ECO:0000259" key="6">
    <source>
        <dbReference type="SMART" id="SM00925"/>
    </source>
</evidence>
<evidence type="ECO:0000256" key="4">
    <source>
        <dbReference type="ARBA" id="ARBA00023316"/>
    </source>
</evidence>
<dbReference type="InterPro" id="IPR010611">
    <property type="entry name" value="3D_dom"/>
</dbReference>
<dbReference type="Proteomes" id="UP000289193">
    <property type="component" value="Unassembled WGS sequence"/>
</dbReference>
<dbReference type="GO" id="GO:0009254">
    <property type="term" value="P:peptidoglycan turnover"/>
    <property type="evidence" value="ECO:0007669"/>
    <property type="project" value="InterPro"/>
</dbReference>
<dbReference type="InterPro" id="IPR026044">
    <property type="entry name" value="MltA"/>
</dbReference>
<dbReference type="PANTHER" id="PTHR30124:SF0">
    <property type="entry name" value="MEMBRANE-BOUND LYTIC MUREIN TRANSGLYCOSYLASE A"/>
    <property type="match status" value="1"/>
</dbReference>
<dbReference type="GO" id="GO:0004553">
    <property type="term" value="F:hydrolase activity, hydrolyzing O-glycosyl compounds"/>
    <property type="evidence" value="ECO:0007669"/>
    <property type="project" value="InterPro"/>
</dbReference>
<dbReference type="InterPro" id="IPR036908">
    <property type="entry name" value="RlpA-like_sf"/>
</dbReference>
<comment type="catalytic activity">
    <reaction evidence="1">
        <text>Exolytic cleavage of the (1-&gt;4)-beta-glycosidic linkage between N-acetylmuramic acid (MurNAc) and N-acetylglucosamine (GlcNAc) residues in peptidoglycan, from either the reducing or the non-reducing ends of the peptidoglycan chains, with concomitant formation of a 1,6-anhydrobond in the MurNAc residue.</text>
        <dbReference type="EC" id="4.2.2.n1"/>
    </reaction>
</comment>
<dbReference type="PANTHER" id="PTHR30124">
    <property type="entry name" value="MEMBRANE-BOUND LYTIC MUREIN TRANSGLYCOSYLASE A"/>
    <property type="match status" value="1"/>
</dbReference>
<dbReference type="Proteomes" id="UP000253850">
    <property type="component" value="Chromosome"/>
</dbReference>
<keyword evidence="4" id="KW-0961">Cell wall biogenesis/degradation</keyword>
<dbReference type="Gene3D" id="2.40.40.10">
    <property type="entry name" value="RlpA-like domain"/>
    <property type="match status" value="1"/>
</dbReference>
<evidence type="ECO:0000256" key="1">
    <source>
        <dbReference type="ARBA" id="ARBA00001420"/>
    </source>
</evidence>
<evidence type="ECO:0000313" key="10">
    <source>
        <dbReference type="Proteomes" id="UP000289193"/>
    </source>
</evidence>
<dbReference type="EC" id="4.2.2.n1" evidence="2"/>
<reference evidence="7 9" key="2">
    <citation type="submission" date="2018-07" db="EMBL/GenBank/DDBJ databases">
        <title>Complete genome of the Arcobacter bivalviorum type strain LMG 26154.</title>
        <authorList>
            <person name="Miller W.G."/>
            <person name="Yee E."/>
            <person name="Bono J.L."/>
        </authorList>
    </citation>
    <scope>NUCLEOTIDE SEQUENCE [LARGE SCALE GENOMIC DNA]</scope>
    <source>
        <strain evidence="7 9">LMG 26154</strain>
    </source>
</reference>
<dbReference type="CDD" id="cd14668">
    <property type="entry name" value="mlta_B"/>
    <property type="match status" value="1"/>
</dbReference>
<keyword evidence="10" id="KW-1185">Reference proteome</keyword>
<keyword evidence="3" id="KW-0456">Lyase</keyword>
<accession>A0AAX2A789</accession>
<sequence>MKLIISSTLLFILFFTGCSQKEPLNLQKLEKISQAQVLKVDLNTIEGFYEDNLNYALEVFKKDCKRSKRFNLFKNVCEKAQVATNGSKFFTENFVAYELYNKNGTNKGVITGYYEPLLRGSLTKTSKYKYPIYKTPKDMYIVDLSSIYPELKKYRLRGKIEGNKIIPYDDREAINKRDDLEAICYVDDRFDLFFLHIQGSGKVLLDTGETINVGYANQNGHKYKGIGRMLLDEGVLKGYGASMQGIKAYLEANPNRVDEVLHENESYIFFSKRGQGATGALGTALTAERNLAVDRRYIPLGMPVFINTKNSVTQDKIDRLMVAADVGGAIKGEIRADFFYGNGEDAELYAGGMKEQGKLTILVPKEFAQ</sequence>
<dbReference type="CDD" id="cd14485">
    <property type="entry name" value="mltA_like_LT_A"/>
    <property type="match status" value="1"/>
</dbReference>
<evidence type="ECO:0000256" key="3">
    <source>
        <dbReference type="ARBA" id="ARBA00023239"/>
    </source>
</evidence>
<evidence type="ECO:0000256" key="5">
    <source>
        <dbReference type="ARBA" id="ARBA00030918"/>
    </source>
</evidence>
<dbReference type="GO" id="GO:0009253">
    <property type="term" value="P:peptidoglycan catabolic process"/>
    <property type="evidence" value="ECO:0007669"/>
    <property type="project" value="TreeGrafter"/>
</dbReference>
<dbReference type="SMART" id="SM00925">
    <property type="entry name" value="MltA"/>
    <property type="match status" value="1"/>
</dbReference>
<evidence type="ECO:0000313" key="8">
    <source>
        <dbReference type="EMBL" id="RXK09978.1"/>
    </source>
</evidence>
<dbReference type="RefSeq" id="WP_114840205.1">
    <property type="nucleotide sequence ID" value="NZ_CP031217.1"/>
</dbReference>
<reference evidence="8 10" key="1">
    <citation type="submission" date="2017-10" db="EMBL/GenBank/DDBJ databases">
        <title>Genomics of the genus Arcobacter.</title>
        <authorList>
            <person name="Perez-Cataluna A."/>
            <person name="Figueras M.J."/>
        </authorList>
    </citation>
    <scope>NUCLEOTIDE SEQUENCE [LARGE SCALE GENOMIC DNA]</scope>
    <source>
        <strain evidence="8 10">CECT 7835</strain>
    </source>
</reference>
<dbReference type="Pfam" id="PF06725">
    <property type="entry name" value="3D"/>
    <property type="match status" value="1"/>
</dbReference>
<dbReference type="InterPro" id="IPR005300">
    <property type="entry name" value="MltA_B"/>
</dbReference>